<evidence type="ECO:0000256" key="1">
    <source>
        <dbReference type="SAM" id="Phobius"/>
    </source>
</evidence>
<accession>A0A9P7RIG1</accession>
<name>A0A9P7RIG1_9PEZI</name>
<keyword evidence="1" id="KW-0812">Transmembrane</keyword>
<keyword evidence="3" id="KW-1185">Reference proteome</keyword>
<evidence type="ECO:0000313" key="2">
    <source>
        <dbReference type="EMBL" id="KAG7057778.1"/>
    </source>
</evidence>
<keyword evidence="1" id="KW-1133">Transmembrane helix</keyword>
<dbReference type="AlphaFoldDB" id="A0A9P7RIG1"/>
<feature type="non-terminal residue" evidence="2">
    <location>
        <position position="51"/>
    </location>
</feature>
<dbReference type="Proteomes" id="UP000699042">
    <property type="component" value="Unassembled WGS sequence"/>
</dbReference>
<proteinExistence type="predicted"/>
<organism evidence="2 3">
    <name type="scientific">Colletotrichum scovillei</name>
    <dbReference type="NCBI Taxonomy" id="1209932"/>
    <lineage>
        <taxon>Eukaryota</taxon>
        <taxon>Fungi</taxon>
        <taxon>Dikarya</taxon>
        <taxon>Ascomycota</taxon>
        <taxon>Pezizomycotina</taxon>
        <taxon>Sordariomycetes</taxon>
        <taxon>Hypocreomycetidae</taxon>
        <taxon>Glomerellales</taxon>
        <taxon>Glomerellaceae</taxon>
        <taxon>Colletotrichum</taxon>
        <taxon>Colletotrichum acutatum species complex</taxon>
    </lineage>
</organism>
<feature type="transmembrane region" description="Helical" evidence="1">
    <location>
        <begin position="20"/>
        <end position="39"/>
    </location>
</feature>
<gene>
    <name evidence="2" type="ORF">JMJ77_005160</name>
</gene>
<evidence type="ECO:0000313" key="3">
    <source>
        <dbReference type="Proteomes" id="UP000699042"/>
    </source>
</evidence>
<dbReference type="PROSITE" id="PS51257">
    <property type="entry name" value="PROKAR_LIPOPROTEIN"/>
    <property type="match status" value="1"/>
</dbReference>
<keyword evidence="1" id="KW-0472">Membrane</keyword>
<protein>
    <submittedName>
        <fullName evidence="2">Uncharacterized protein</fullName>
    </submittedName>
</protein>
<comment type="caution">
    <text evidence="2">The sequence shown here is derived from an EMBL/GenBank/DDBJ whole genome shotgun (WGS) entry which is preliminary data.</text>
</comment>
<dbReference type="EMBL" id="JAESDN010000001">
    <property type="protein sequence ID" value="KAG7057778.1"/>
    <property type="molecule type" value="Genomic_DNA"/>
</dbReference>
<sequence>MHVARNGILNLFPSAVLLPAPAGSSSCTSLLSFILWAVFGRVGRQLEQVEV</sequence>
<reference evidence="2" key="1">
    <citation type="submission" date="2021-05" db="EMBL/GenBank/DDBJ databases">
        <title>Comparative genomics of three Colletotrichum scovillei strains and genetic complementation revealed genes involved fungal growth and virulence on chili pepper.</title>
        <authorList>
            <person name="Hsieh D.-K."/>
            <person name="Chuang S.-C."/>
            <person name="Chen C.-Y."/>
            <person name="Chao Y.-T."/>
            <person name="Lu M.-Y.J."/>
            <person name="Lee M.-H."/>
            <person name="Shih M.-C."/>
        </authorList>
    </citation>
    <scope>NUCLEOTIDE SEQUENCE</scope>
    <source>
        <strain evidence="2">Coll-153</strain>
    </source>
</reference>